<protein>
    <submittedName>
        <fullName evidence="5">ABC transporter ATP-binding protein</fullName>
    </submittedName>
</protein>
<evidence type="ECO:0000313" key="5">
    <source>
        <dbReference type="EMBL" id="QXJ23841.1"/>
    </source>
</evidence>
<dbReference type="PROSITE" id="PS00211">
    <property type="entry name" value="ABC_TRANSPORTER_1"/>
    <property type="match status" value="1"/>
</dbReference>
<dbReference type="Proteomes" id="UP001049518">
    <property type="component" value="Chromosome"/>
</dbReference>
<keyword evidence="3 5" id="KW-0067">ATP-binding</keyword>
<sequence length="255" mass="28621">MIEIEEVSKVYERDGHAVHALERVDLEVKEGEFVTLLGRSGCGKSTLLRSIAGLERPTSGRVSIRGERVDKPRRDVGIMFQKTALLPWRNVIENVLLPVEIMRRKSAASRARALELLETAGLKGFENRRPGELSGGMQQRVSLCRSLIHDPDVLLMDEPFAALDALTREELTGELQRICEEQGKTVVFVTHSIDDAVMLADRTVVMTPRPGRVSHVVHIDAVRPRSLGHSEQSGYLAERRRLLHDMLFERSRSGT</sequence>
<dbReference type="InterPro" id="IPR027417">
    <property type="entry name" value="P-loop_NTPase"/>
</dbReference>
<dbReference type="SMART" id="SM00382">
    <property type="entry name" value="AAA"/>
    <property type="match status" value="1"/>
</dbReference>
<keyword evidence="1" id="KW-0813">Transport</keyword>
<dbReference type="EMBL" id="CP059572">
    <property type="protein sequence ID" value="QXJ23841.1"/>
    <property type="molecule type" value="Genomic_DNA"/>
</dbReference>
<dbReference type="PANTHER" id="PTHR42788:SF13">
    <property type="entry name" value="ALIPHATIC SULFONATES IMPORT ATP-BINDING PROTEIN SSUB"/>
    <property type="match status" value="1"/>
</dbReference>
<dbReference type="InterPro" id="IPR050166">
    <property type="entry name" value="ABC_transporter_ATP-bind"/>
</dbReference>
<name>A0ABX8QYC6_9ACTN</name>
<proteinExistence type="predicted"/>
<dbReference type="RefSeq" id="WP_231329520.1">
    <property type="nucleotide sequence ID" value="NZ_CP059572.1"/>
</dbReference>
<dbReference type="Gene3D" id="3.40.50.300">
    <property type="entry name" value="P-loop containing nucleotide triphosphate hydrolases"/>
    <property type="match status" value="1"/>
</dbReference>
<dbReference type="InterPro" id="IPR003439">
    <property type="entry name" value="ABC_transporter-like_ATP-bd"/>
</dbReference>
<dbReference type="Pfam" id="PF00005">
    <property type="entry name" value="ABC_tran"/>
    <property type="match status" value="1"/>
</dbReference>
<dbReference type="InterPro" id="IPR017871">
    <property type="entry name" value="ABC_transporter-like_CS"/>
</dbReference>
<dbReference type="InterPro" id="IPR003593">
    <property type="entry name" value="AAA+_ATPase"/>
</dbReference>
<keyword evidence="2" id="KW-0547">Nucleotide-binding</keyword>
<accession>A0ABX8QYC6</accession>
<dbReference type="PROSITE" id="PS50893">
    <property type="entry name" value="ABC_TRANSPORTER_2"/>
    <property type="match status" value="1"/>
</dbReference>
<evidence type="ECO:0000259" key="4">
    <source>
        <dbReference type="PROSITE" id="PS50893"/>
    </source>
</evidence>
<dbReference type="SUPFAM" id="SSF52540">
    <property type="entry name" value="P-loop containing nucleoside triphosphate hydrolases"/>
    <property type="match status" value="1"/>
</dbReference>
<keyword evidence="6" id="KW-1185">Reference proteome</keyword>
<feature type="domain" description="ABC transporter" evidence="4">
    <location>
        <begin position="2"/>
        <end position="233"/>
    </location>
</feature>
<organism evidence="5 6">
    <name type="scientific">Actinomadura graeca</name>
    <dbReference type="NCBI Taxonomy" id="2750812"/>
    <lineage>
        <taxon>Bacteria</taxon>
        <taxon>Bacillati</taxon>
        <taxon>Actinomycetota</taxon>
        <taxon>Actinomycetes</taxon>
        <taxon>Streptosporangiales</taxon>
        <taxon>Thermomonosporaceae</taxon>
        <taxon>Actinomadura</taxon>
    </lineage>
</organism>
<dbReference type="PANTHER" id="PTHR42788">
    <property type="entry name" value="TAURINE IMPORT ATP-BINDING PROTEIN-RELATED"/>
    <property type="match status" value="1"/>
</dbReference>
<dbReference type="GO" id="GO:0005524">
    <property type="term" value="F:ATP binding"/>
    <property type="evidence" value="ECO:0007669"/>
    <property type="project" value="UniProtKB-KW"/>
</dbReference>
<reference evidence="5" key="1">
    <citation type="submission" date="2020-07" db="EMBL/GenBank/DDBJ databases">
        <authorList>
            <person name="Tarantini F.S."/>
            <person name="Hong K.W."/>
            <person name="Chan K.G."/>
        </authorList>
    </citation>
    <scope>NUCLEOTIDE SEQUENCE</scope>
    <source>
        <strain evidence="5">32-07</strain>
    </source>
</reference>
<evidence type="ECO:0000256" key="1">
    <source>
        <dbReference type="ARBA" id="ARBA00022448"/>
    </source>
</evidence>
<dbReference type="CDD" id="cd03293">
    <property type="entry name" value="ABC_NrtD_SsuB_transporters"/>
    <property type="match status" value="1"/>
</dbReference>
<gene>
    <name evidence="5" type="ORF">AGRA3207_005054</name>
</gene>
<evidence type="ECO:0000256" key="2">
    <source>
        <dbReference type="ARBA" id="ARBA00022741"/>
    </source>
</evidence>
<evidence type="ECO:0000313" key="6">
    <source>
        <dbReference type="Proteomes" id="UP001049518"/>
    </source>
</evidence>
<evidence type="ECO:0000256" key="3">
    <source>
        <dbReference type="ARBA" id="ARBA00022840"/>
    </source>
</evidence>